<feature type="transmembrane region" description="Helical" evidence="1">
    <location>
        <begin position="238"/>
        <end position="260"/>
    </location>
</feature>
<evidence type="ECO:0000256" key="2">
    <source>
        <dbReference type="SAM" id="SignalP"/>
    </source>
</evidence>
<evidence type="ECO:0000313" key="4">
    <source>
        <dbReference type="Proteomes" id="UP000009315"/>
    </source>
</evidence>
<protein>
    <submittedName>
        <fullName evidence="3">Stage III sporulation protein AE</fullName>
    </submittedName>
</protein>
<feature type="transmembrane region" description="Helical" evidence="1">
    <location>
        <begin position="311"/>
        <end position="335"/>
    </location>
</feature>
<feature type="transmembrane region" description="Helical" evidence="1">
    <location>
        <begin position="133"/>
        <end position="154"/>
    </location>
</feature>
<reference evidence="3 4" key="1">
    <citation type="journal article" date="2013" name="Genome Announc.">
        <title>Genome Sequence of the Sulfate-Reducing Bacterium Desulfotomaculum hydrothermale Lam5(T).</title>
        <authorList>
            <person name="Amin O."/>
            <person name="Fardeau M.L."/>
            <person name="Valette O."/>
            <person name="Hirschler-Rea A."/>
            <person name="Barbe V."/>
            <person name="Medigue C."/>
            <person name="Vacherie B."/>
            <person name="Ollivier B."/>
            <person name="Bertin P.N."/>
            <person name="Dolla A."/>
        </authorList>
    </citation>
    <scope>NUCLEOTIDE SEQUENCE [LARGE SCALE GENOMIC DNA]</scope>
    <source>
        <strain evidence="4">Lam5 / DSM 18033</strain>
    </source>
</reference>
<accession>K8E077</accession>
<dbReference type="Pfam" id="PF09546">
    <property type="entry name" value="Spore_III_AE"/>
    <property type="match status" value="1"/>
</dbReference>
<dbReference type="STRING" id="1121428.DESHY_60081"/>
<keyword evidence="1" id="KW-1133">Transmembrane helix</keyword>
<dbReference type="InterPro" id="IPR014194">
    <property type="entry name" value="Spore_III_AE"/>
</dbReference>
<feature type="transmembrane region" description="Helical" evidence="1">
    <location>
        <begin position="281"/>
        <end position="305"/>
    </location>
</feature>
<gene>
    <name evidence="3" type="primary">spoIIIAE</name>
    <name evidence="3" type="ORF">DESHY_60081</name>
</gene>
<dbReference type="AlphaFoldDB" id="K8E077"/>
<evidence type="ECO:0000313" key="3">
    <source>
        <dbReference type="EMBL" id="CCO08909.1"/>
    </source>
</evidence>
<feature type="transmembrane region" description="Helical" evidence="1">
    <location>
        <begin position="208"/>
        <end position="226"/>
    </location>
</feature>
<dbReference type="Proteomes" id="UP000009315">
    <property type="component" value="Unassembled WGS sequence"/>
</dbReference>
<feature type="signal peptide" evidence="2">
    <location>
        <begin position="1"/>
        <end position="26"/>
    </location>
</feature>
<dbReference type="NCBIfam" id="TIGR02829">
    <property type="entry name" value="spore_III_AE"/>
    <property type="match status" value="1"/>
</dbReference>
<feature type="transmembrane region" description="Helical" evidence="1">
    <location>
        <begin position="98"/>
        <end position="121"/>
    </location>
</feature>
<proteinExistence type="predicted"/>
<organism evidence="3 4">
    <name type="scientific">Desulforamulus hydrothermalis Lam5 = DSM 18033</name>
    <dbReference type="NCBI Taxonomy" id="1121428"/>
    <lineage>
        <taxon>Bacteria</taxon>
        <taxon>Bacillati</taxon>
        <taxon>Bacillota</taxon>
        <taxon>Clostridia</taxon>
        <taxon>Eubacteriales</taxon>
        <taxon>Peptococcaceae</taxon>
        <taxon>Desulforamulus</taxon>
    </lineage>
</organism>
<keyword evidence="4" id="KW-1185">Reference proteome</keyword>
<feature type="chain" id="PRO_5003918849" evidence="2">
    <location>
        <begin position="27"/>
        <end position="393"/>
    </location>
</feature>
<comment type="caution">
    <text evidence="3">The sequence shown here is derived from an EMBL/GenBank/DDBJ whole genome shotgun (WGS) entry which is preliminary data.</text>
</comment>
<name>K8E077_9FIRM</name>
<keyword evidence="1" id="KW-0812">Transmembrane</keyword>
<keyword evidence="2" id="KW-0732">Signal</keyword>
<evidence type="ECO:0000256" key="1">
    <source>
        <dbReference type="SAM" id="Phobius"/>
    </source>
</evidence>
<dbReference type="EMBL" id="CAOS01000013">
    <property type="protein sequence ID" value="CCO08909.1"/>
    <property type="molecule type" value="Genomic_DNA"/>
</dbReference>
<sequence>MGRRLPKIICTLLLLCMLLAPGPLQAAPELPAVNPADQLNELDTGKLEEFVQHLNTEIQGAVPELNFKELVVQLLKGNLNWQATDLLAGLFKLFFKEVVANASLLGKLVVLAVICAVLQNLMASFAKGTTGQLAYAVSYMALISLAVGSFALAVNTGREAVDNMVHFMQALLPLLLTLLAAMGGIASTAIFHPVIFGSITAISTIIKTIVFPLIFFSAVLTILSNLSEKFQVSRLADLMKTLALGVLGLCSTVFLGLLAIKGVAGSVTDGVAIRTAKFATDAFIPVVGGMFSDALDAVVGSSLLIKNALGMAGVIIIFFLTALPMLKIFAVAFVYKLAGALIQPVGDQQMAECLTALGKSLITVFAAVATVGLLFFFALAIVVGMGDLMTMLR</sequence>
<dbReference type="eggNOG" id="ENOG502Z7PW">
    <property type="taxonomic scope" value="Bacteria"/>
</dbReference>
<feature type="transmembrane region" description="Helical" evidence="1">
    <location>
        <begin position="174"/>
        <end position="196"/>
    </location>
</feature>
<keyword evidence="1" id="KW-0472">Membrane</keyword>
<feature type="transmembrane region" description="Helical" evidence="1">
    <location>
        <begin position="356"/>
        <end position="383"/>
    </location>
</feature>